<evidence type="ECO:0000259" key="1">
    <source>
        <dbReference type="Pfam" id="PF01261"/>
    </source>
</evidence>
<gene>
    <name evidence="2" type="ORF">CN97_15135</name>
</gene>
<accession>A0A086Y707</accession>
<dbReference type="STRING" id="195105.CN97_15135"/>
<sequence length="285" mass="30955">MPDMRPIGCCTWIFAGEELPSIAMRARRAKLNGVELHGDMVGLDPALSGRLLTDAGLEVFSVTPDDADISHPDPMQRQAGVTYYARLIEWVVRLDHPRVRLSVHGQVGRIRPLADQTTEWEFLVESVQHIAAAAAKAGLSVVFELLNRYESHQVNTVAQGLSLIERVAAPNLSLLPDAYHMNIEEADPPAALRAAGRAIGLYHAADSNRQGIGEGHTDFAAHVAALDAIGYRGPIILEPATPGPDPFRADKGDGFRDRLEAMITASAARLRKIQEITQERASLPA</sequence>
<keyword evidence="3" id="KW-1185">Reference proteome</keyword>
<organism evidence="2 3">
    <name type="scientific">Haematobacter massiliensis</name>
    <dbReference type="NCBI Taxonomy" id="195105"/>
    <lineage>
        <taxon>Bacteria</taxon>
        <taxon>Pseudomonadati</taxon>
        <taxon>Pseudomonadota</taxon>
        <taxon>Alphaproteobacteria</taxon>
        <taxon>Rhodobacterales</taxon>
        <taxon>Paracoccaceae</taxon>
        <taxon>Haematobacter</taxon>
    </lineage>
</organism>
<evidence type="ECO:0000313" key="2">
    <source>
        <dbReference type="EMBL" id="KFI30057.1"/>
    </source>
</evidence>
<dbReference type="Pfam" id="PF01261">
    <property type="entry name" value="AP_endonuc_2"/>
    <property type="match status" value="1"/>
</dbReference>
<dbReference type="AlphaFoldDB" id="A0A086Y707"/>
<evidence type="ECO:0000313" key="3">
    <source>
        <dbReference type="Proteomes" id="UP000028826"/>
    </source>
</evidence>
<dbReference type="EMBL" id="JGYG01000004">
    <property type="protein sequence ID" value="KFI30057.1"/>
    <property type="molecule type" value="Genomic_DNA"/>
</dbReference>
<feature type="domain" description="Xylose isomerase-like TIM barrel" evidence="1">
    <location>
        <begin position="26"/>
        <end position="250"/>
    </location>
</feature>
<dbReference type="Proteomes" id="UP000028826">
    <property type="component" value="Unassembled WGS sequence"/>
</dbReference>
<reference evidence="2 3" key="1">
    <citation type="submission" date="2014-03" db="EMBL/GenBank/DDBJ databases">
        <title>Genome of Haematobacter massiliensis CCUG 47968.</title>
        <authorList>
            <person name="Wang D."/>
            <person name="Wang G."/>
        </authorList>
    </citation>
    <scope>NUCLEOTIDE SEQUENCE [LARGE SCALE GENOMIC DNA]</scope>
    <source>
        <strain evidence="2 3">CCUG 47968</strain>
    </source>
</reference>
<dbReference type="InterPro" id="IPR013022">
    <property type="entry name" value="Xyl_isomerase-like_TIM-brl"/>
</dbReference>
<dbReference type="InterPro" id="IPR036237">
    <property type="entry name" value="Xyl_isomerase-like_sf"/>
</dbReference>
<keyword evidence="2" id="KW-0413">Isomerase</keyword>
<dbReference type="SUPFAM" id="SSF51658">
    <property type="entry name" value="Xylose isomerase-like"/>
    <property type="match status" value="1"/>
</dbReference>
<dbReference type="GO" id="GO:0016853">
    <property type="term" value="F:isomerase activity"/>
    <property type="evidence" value="ECO:0007669"/>
    <property type="project" value="UniProtKB-KW"/>
</dbReference>
<comment type="caution">
    <text evidence="2">The sequence shown here is derived from an EMBL/GenBank/DDBJ whole genome shotgun (WGS) entry which is preliminary data.</text>
</comment>
<dbReference type="eggNOG" id="COG1082">
    <property type="taxonomic scope" value="Bacteria"/>
</dbReference>
<dbReference type="Gene3D" id="3.20.20.150">
    <property type="entry name" value="Divalent-metal-dependent TIM barrel enzymes"/>
    <property type="match status" value="1"/>
</dbReference>
<dbReference type="PANTHER" id="PTHR12110:SF41">
    <property type="entry name" value="INOSOSE DEHYDRATASE"/>
    <property type="match status" value="1"/>
</dbReference>
<protein>
    <submittedName>
        <fullName evidence="2">Xylose isomerase</fullName>
    </submittedName>
</protein>
<name>A0A086Y707_9RHOB</name>
<proteinExistence type="predicted"/>
<dbReference type="InterPro" id="IPR050312">
    <property type="entry name" value="IolE/XylAMocC-like"/>
</dbReference>
<dbReference type="PANTHER" id="PTHR12110">
    <property type="entry name" value="HYDROXYPYRUVATE ISOMERASE"/>
    <property type="match status" value="1"/>
</dbReference>